<feature type="region of interest" description="Disordered" evidence="1">
    <location>
        <begin position="281"/>
        <end position="317"/>
    </location>
</feature>
<accession>W6QHJ0</accession>
<sequence>MAESTGLMDDTIDWINHKTHTPNPVSDQLSGPQCDHLDFTSNLNIPPIPQGFDSYPTTGNVINYAFITNSKIRNTVMNKVVCISVTMRDPRITNTMILNCVDTNRIPTFTTLDNADIDAAFVFNSIIVTSNIDNCDVAESTLGNARLINPVFCPFLFPELPLSVQDNSTNAGVQIDYNITPDTTFNTPGITSQNQEIPNTSAQGMQGALRNDTDVAPQLSLNLLQEARASFQNSIPEIGSHGEHNSEDQVETSTENVSILPNVSSPIGIYATPISDCSTPYDKVAAPSYKPKKRTRKQLVSKGKRKRRTEPKPRVGNTNNNILALLKNCVCGSKSKELNNKQAREVQTVADYMIVNDCHALLQPQLKKWQKNLSSDKHALGFPPLEKSATAAAKYFELLQSERLLKYSLEHRMALISFYLIYLEIAREMRDNEDLGDYEPRSGDDRFTTMANDKILATIHGIKVQTISKEEIDRGRARLNEFHRWGKRWWTLASGVGLGVLLVPGEQLAMAINEKFAMSQINALITYIKAARPGCLFFFKSLENIAKAIMFGQLPGDLIQALNEKEGDLLGRTTLMRVNEQDEMSLSIQKDSDSWEDVEMESLALQKAALFFEP</sequence>
<name>W6QHJ0_PENRF</name>
<evidence type="ECO:0000313" key="3">
    <source>
        <dbReference type="Proteomes" id="UP000030686"/>
    </source>
</evidence>
<dbReference type="AlphaFoldDB" id="W6QHJ0"/>
<feature type="region of interest" description="Disordered" evidence="1">
    <location>
        <begin position="236"/>
        <end position="256"/>
    </location>
</feature>
<dbReference type="STRING" id="1365484.W6QHJ0"/>
<evidence type="ECO:0000313" key="2">
    <source>
        <dbReference type="EMBL" id="CDM29087.1"/>
    </source>
</evidence>
<organism evidence="2 3">
    <name type="scientific">Penicillium roqueforti (strain FM164)</name>
    <dbReference type="NCBI Taxonomy" id="1365484"/>
    <lineage>
        <taxon>Eukaryota</taxon>
        <taxon>Fungi</taxon>
        <taxon>Dikarya</taxon>
        <taxon>Ascomycota</taxon>
        <taxon>Pezizomycotina</taxon>
        <taxon>Eurotiomycetes</taxon>
        <taxon>Eurotiomycetidae</taxon>
        <taxon>Eurotiales</taxon>
        <taxon>Aspergillaceae</taxon>
        <taxon>Penicillium</taxon>
    </lineage>
</organism>
<evidence type="ECO:0000256" key="1">
    <source>
        <dbReference type="SAM" id="MobiDB-lite"/>
    </source>
</evidence>
<dbReference type="Proteomes" id="UP000030686">
    <property type="component" value="Unassembled WGS sequence"/>
</dbReference>
<proteinExistence type="predicted"/>
<protein>
    <submittedName>
        <fullName evidence="2">Genomic scaffold, ProqFM164S01</fullName>
    </submittedName>
</protein>
<feature type="compositionally biased region" description="Basic residues" evidence="1">
    <location>
        <begin position="290"/>
        <end position="309"/>
    </location>
</feature>
<gene>
    <name evidence="2" type="ORF">PROQFM164_S01g002898</name>
</gene>
<reference evidence="2" key="1">
    <citation type="journal article" date="2014" name="Nat. Commun.">
        <title>Multiple recent horizontal transfers of a large genomic region in cheese making fungi.</title>
        <authorList>
            <person name="Cheeseman K."/>
            <person name="Ropars J."/>
            <person name="Renault P."/>
            <person name="Dupont J."/>
            <person name="Gouzy J."/>
            <person name="Branca A."/>
            <person name="Abraham A.L."/>
            <person name="Ceppi M."/>
            <person name="Conseiller E."/>
            <person name="Debuchy R."/>
            <person name="Malagnac F."/>
            <person name="Goarin A."/>
            <person name="Silar P."/>
            <person name="Lacoste S."/>
            <person name="Sallet E."/>
            <person name="Bensimon A."/>
            <person name="Giraud T."/>
            <person name="Brygoo Y."/>
        </authorList>
    </citation>
    <scope>NUCLEOTIDE SEQUENCE [LARGE SCALE GENOMIC DNA]</scope>
    <source>
        <strain evidence="2">FM164</strain>
    </source>
</reference>
<keyword evidence="3" id="KW-1185">Reference proteome</keyword>
<dbReference type="EMBL" id="HG792015">
    <property type="protein sequence ID" value="CDM29087.1"/>
    <property type="molecule type" value="Genomic_DNA"/>
</dbReference>
<dbReference type="SUPFAM" id="SSF141571">
    <property type="entry name" value="Pentapeptide repeat-like"/>
    <property type="match status" value="1"/>
</dbReference>
<dbReference type="OrthoDB" id="4282431at2759"/>